<protein>
    <submittedName>
        <fullName evidence="1">Uncharacterized protein</fullName>
    </submittedName>
</protein>
<dbReference type="AlphaFoldDB" id="A0A2P2P0V0"/>
<evidence type="ECO:0000313" key="1">
    <source>
        <dbReference type="EMBL" id="MBX48352.1"/>
    </source>
</evidence>
<reference evidence="1" key="1">
    <citation type="submission" date="2018-02" db="EMBL/GenBank/DDBJ databases">
        <title>Rhizophora mucronata_Transcriptome.</title>
        <authorList>
            <person name="Meera S.P."/>
            <person name="Sreeshan A."/>
            <person name="Augustine A."/>
        </authorList>
    </citation>
    <scope>NUCLEOTIDE SEQUENCE</scope>
    <source>
        <tissue evidence="1">Leaf</tissue>
    </source>
</reference>
<sequence>MKCEYERSILEEKLRLCKQKLKQYMTSDEVDQLEGFDATLSLQDSTMEDGVGDELTD</sequence>
<organism evidence="1">
    <name type="scientific">Rhizophora mucronata</name>
    <name type="common">Asiatic mangrove</name>
    <dbReference type="NCBI Taxonomy" id="61149"/>
    <lineage>
        <taxon>Eukaryota</taxon>
        <taxon>Viridiplantae</taxon>
        <taxon>Streptophyta</taxon>
        <taxon>Embryophyta</taxon>
        <taxon>Tracheophyta</taxon>
        <taxon>Spermatophyta</taxon>
        <taxon>Magnoliopsida</taxon>
        <taxon>eudicotyledons</taxon>
        <taxon>Gunneridae</taxon>
        <taxon>Pentapetalae</taxon>
        <taxon>rosids</taxon>
        <taxon>fabids</taxon>
        <taxon>Malpighiales</taxon>
        <taxon>Rhizophoraceae</taxon>
        <taxon>Rhizophora</taxon>
    </lineage>
</organism>
<proteinExistence type="predicted"/>
<name>A0A2P2P0V0_RHIMU</name>
<dbReference type="EMBL" id="GGEC01067868">
    <property type="protein sequence ID" value="MBX48352.1"/>
    <property type="molecule type" value="Transcribed_RNA"/>
</dbReference>
<accession>A0A2P2P0V0</accession>